<accession>A0ABW4VU94</accession>
<dbReference type="NCBIfam" id="NF006155">
    <property type="entry name" value="PRK08298.1"/>
    <property type="match status" value="1"/>
</dbReference>
<gene>
    <name evidence="1" type="ORF">ACFSJF_02235</name>
</gene>
<comment type="caution">
    <text evidence="1">The sequence shown here is derived from an EMBL/GenBank/DDBJ whole genome shotgun (WGS) entry which is preliminary data.</text>
</comment>
<name>A0ABW4VU94_9BACI</name>
<dbReference type="Gene3D" id="3.40.140.10">
    <property type="entry name" value="Cytidine Deaminase, domain 2"/>
    <property type="match status" value="1"/>
</dbReference>
<protein>
    <submittedName>
        <fullName evidence="1">Cytidine deaminase</fullName>
        <ecNumber evidence="1">3.5.4.5</ecNumber>
    </submittedName>
</protein>
<dbReference type="InterPro" id="IPR016193">
    <property type="entry name" value="Cytidine_deaminase-like"/>
</dbReference>
<keyword evidence="1" id="KW-0378">Hydrolase</keyword>
<evidence type="ECO:0000313" key="2">
    <source>
        <dbReference type="Proteomes" id="UP001597383"/>
    </source>
</evidence>
<dbReference type="GO" id="GO:0004126">
    <property type="term" value="F:cytidine deaminase activity"/>
    <property type="evidence" value="ECO:0007669"/>
    <property type="project" value="UniProtKB-EC"/>
</dbReference>
<dbReference type="SUPFAM" id="SSF53927">
    <property type="entry name" value="Cytidine deaminase-like"/>
    <property type="match status" value="1"/>
</dbReference>
<proteinExistence type="predicted"/>
<dbReference type="RefSeq" id="WP_377554937.1">
    <property type="nucleotide sequence ID" value="NZ_JBHUHQ010000002.1"/>
</dbReference>
<dbReference type="EC" id="3.5.4.5" evidence="1"/>
<organism evidence="1 2">
    <name type="scientific">Ornithinibacillus salinisoli</name>
    <dbReference type="NCBI Taxonomy" id="1848459"/>
    <lineage>
        <taxon>Bacteria</taxon>
        <taxon>Bacillati</taxon>
        <taxon>Bacillota</taxon>
        <taxon>Bacilli</taxon>
        <taxon>Bacillales</taxon>
        <taxon>Bacillaceae</taxon>
        <taxon>Ornithinibacillus</taxon>
    </lineage>
</organism>
<dbReference type="EMBL" id="JBHUHQ010000002">
    <property type="protein sequence ID" value="MFD2043128.1"/>
    <property type="molecule type" value="Genomic_DNA"/>
</dbReference>
<dbReference type="CDD" id="cd01283">
    <property type="entry name" value="cytidine_deaminase"/>
    <property type="match status" value="1"/>
</dbReference>
<keyword evidence="2" id="KW-1185">Reference proteome</keyword>
<evidence type="ECO:0000313" key="1">
    <source>
        <dbReference type="EMBL" id="MFD2043128.1"/>
    </source>
</evidence>
<reference evidence="2" key="1">
    <citation type="journal article" date="2019" name="Int. J. Syst. Evol. Microbiol.">
        <title>The Global Catalogue of Microorganisms (GCM) 10K type strain sequencing project: providing services to taxonomists for standard genome sequencing and annotation.</title>
        <authorList>
            <consortium name="The Broad Institute Genomics Platform"/>
            <consortium name="The Broad Institute Genome Sequencing Center for Infectious Disease"/>
            <person name="Wu L."/>
            <person name="Ma J."/>
        </authorList>
    </citation>
    <scope>NUCLEOTIDE SEQUENCE [LARGE SCALE GENOMIC DNA]</scope>
    <source>
        <strain evidence="2">R28</strain>
    </source>
</reference>
<dbReference type="Proteomes" id="UP001597383">
    <property type="component" value="Unassembled WGS sequence"/>
</dbReference>
<sequence length="133" mass="14958">MNIEQILYASAVDLIEKRYPTGWGGAAAMYTEDRQILTSVSPDVINASTELCIETGAILEAHKLQTKVTHTICVVREDENAAYTILTPCGVCQERLFFWGPDVKAAITAPKGELDFKTLEEIQPYHWYKAYEE</sequence>